<keyword evidence="6" id="KW-0007">Acetylation</keyword>
<dbReference type="Gene3D" id="3.30.1330.90">
    <property type="entry name" value="D-3-phosphoglycerate dehydrogenase, domain 3"/>
    <property type="match status" value="1"/>
</dbReference>
<dbReference type="GO" id="GO:0051287">
    <property type="term" value="F:NAD binding"/>
    <property type="evidence" value="ECO:0007669"/>
    <property type="project" value="InterPro"/>
</dbReference>
<dbReference type="PANTHER" id="PTHR42938:SF22">
    <property type="entry name" value="D-3-PHOSPHOGLYCERATE DEHYDROGENASE"/>
    <property type="match status" value="1"/>
</dbReference>
<dbReference type="InterPro" id="IPR029753">
    <property type="entry name" value="D-isomer_DH_CS"/>
</dbReference>
<feature type="domain" description="D-isomer specific 2-hydroxyacid dehydrogenase catalytic" evidence="9">
    <location>
        <begin position="50"/>
        <end position="355"/>
    </location>
</feature>
<dbReference type="EMBL" id="JAWJWE010000044">
    <property type="protein sequence ID" value="KAK6617355.1"/>
    <property type="molecule type" value="Genomic_DNA"/>
</dbReference>
<protein>
    <recommendedName>
        <fullName evidence="3">D-3-phosphoglycerate dehydrogenase</fullName>
    </recommendedName>
</protein>
<proteinExistence type="inferred from homology"/>
<dbReference type="InterPro" id="IPR036291">
    <property type="entry name" value="NAD(P)-bd_dom_sf"/>
</dbReference>
<evidence type="ECO:0000256" key="4">
    <source>
        <dbReference type="ARBA" id="ARBA00022553"/>
    </source>
</evidence>
<dbReference type="AlphaFoldDB" id="A0AAN8RZF2"/>
<dbReference type="PANTHER" id="PTHR42938">
    <property type="entry name" value="FORMATE DEHYDROGENASE 1"/>
    <property type="match status" value="1"/>
</dbReference>
<dbReference type="PROSITE" id="PS00671">
    <property type="entry name" value="D_2_HYDROXYACID_DH_3"/>
    <property type="match status" value="1"/>
</dbReference>
<dbReference type="InterPro" id="IPR006139">
    <property type="entry name" value="D-isomer_2_OHA_DH_cat_dom"/>
</dbReference>
<accession>A0AAN8RZF2</accession>
<evidence type="ECO:0000256" key="5">
    <source>
        <dbReference type="ARBA" id="ARBA00022605"/>
    </source>
</evidence>
<reference evidence="11 12" key="1">
    <citation type="submission" date="2023-10" db="EMBL/GenBank/DDBJ databases">
        <title>Genomes of two closely related lineages of the louse Polyplax serrata with different host specificities.</title>
        <authorList>
            <person name="Martinu J."/>
            <person name="Tarabai H."/>
            <person name="Stefka J."/>
            <person name="Hypsa V."/>
        </authorList>
    </citation>
    <scope>NUCLEOTIDE SEQUENCE [LARGE SCALE GENOMIC DNA]</scope>
    <source>
        <strain evidence="11">HR10_N</strain>
    </source>
</reference>
<dbReference type="SUPFAM" id="SSF52283">
    <property type="entry name" value="Formate/glycerate dehydrogenase catalytic domain-like"/>
    <property type="match status" value="1"/>
</dbReference>
<dbReference type="Proteomes" id="UP001372834">
    <property type="component" value="Unassembled WGS sequence"/>
</dbReference>
<dbReference type="InterPro" id="IPR006140">
    <property type="entry name" value="D-isomer_DH_NAD-bd"/>
</dbReference>
<evidence type="ECO:0000313" key="12">
    <source>
        <dbReference type="Proteomes" id="UP001372834"/>
    </source>
</evidence>
<organism evidence="11 12">
    <name type="scientific">Polyplax serrata</name>
    <name type="common">Common mouse louse</name>
    <dbReference type="NCBI Taxonomy" id="468196"/>
    <lineage>
        <taxon>Eukaryota</taxon>
        <taxon>Metazoa</taxon>
        <taxon>Ecdysozoa</taxon>
        <taxon>Arthropoda</taxon>
        <taxon>Hexapoda</taxon>
        <taxon>Insecta</taxon>
        <taxon>Pterygota</taxon>
        <taxon>Neoptera</taxon>
        <taxon>Paraneoptera</taxon>
        <taxon>Psocodea</taxon>
        <taxon>Troctomorpha</taxon>
        <taxon>Phthiraptera</taxon>
        <taxon>Anoplura</taxon>
        <taxon>Polyplacidae</taxon>
        <taxon>Polyplax</taxon>
    </lineage>
</organism>
<evidence type="ECO:0000256" key="1">
    <source>
        <dbReference type="ARBA" id="ARBA00005854"/>
    </source>
</evidence>
<dbReference type="SUPFAM" id="SSF51735">
    <property type="entry name" value="NAD(P)-binding Rossmann-fold domains"/>
    <property type="match status" value="1"/>
</dbReference>
<dbReference type="Pfam" id="PF00389">
    <property type="entry name" value="2-Hacid_dh"/>
    <property type="match status" value="1"/>
</dbReference>
<feature type="domain" description="D-isomer specific 2-hydroxyacid dehydrogenase NAD-binding" evidence="10">
    <location>
        <begin position="153"/>
        <end position="329"/>
    </location>
</feature>
<dbReference type="SUPFAM" id="SSF143548">
    <property type="entry name" value="Serine metabolism enzymes domain"/>
    <property type="match status" value="1"/>
</dbReference>
<comment type="caution">
    <text evidence="11">The sequence shown here is derived from an EMBL/GenBank/DDBJ whole genome shotgun (WGS) entry which is preliminary data.</text>
</comment>
<dbReference type="InterPro" id="IPR029752">
    <property type="entry name" value="D-isomer_DH_CS1"/>
</dbReference>
<dbReference type="InterPro" id="IPR029009">
    <property type="entry name" value="ASB_dom_sf"/>
</dbReference>
<evidence type="ECO:0000256" key="8">
    <source>
        <dbReference type="ARBA" id="ARBA00023027"/>
    </source>
</evidence>
<gene>
    <name evidence="11" type="ORF">RUM43_014364</name>
</gene>
<keyword evidence="4" id="KW-0597">Phosphoprotein</keyword>
<evidence type="ECO:0000313" key="11">
    <source>
        <dbReference type="EMBL" id="KAK6617355.1"/>
    </source>
</evidence>
<comment type="similarity">
    <text evidence="1">Belongs to the D-isomer specific 2-hydroxyacid dehydrogenase family.</text>
</comment>
<evidence type="ECO:0000259" key="9">
    <source>
        <dbReference type="Pfam" id="PF00389"/>
    </source>
</evidence>
<keyword evidence="8" id="KW-0520">NAD</keyword>
<evidence type="ECO:0000256" key="3">
    <source>
        <dbReference type="ARBA" id="ARBA00021582"/>
    </source>
</evidence>
<dbReference type="GO" id="GO:0004617">
    <property type="term" value="F:phosphoglycerate dehydrogenase activity"/>
    <property type="evidence" value="ECO:0007669"/>
    <property type="project" value="TreeGrafter"/>
</dbReference>
<comment type="subunit">
    <text evidence="2">Homotetramer.</text>
</comment>
<evidence type="ECO:0000256" key="2">
    <source>
        <dbReference type="ARBA" id="ARBA00011881"/>
    </source>
</evidence>
<evidence type="ECO:0000256" key="7">
    <source>
        <dbReference type="ARBA" id="ARBA00023002"/>
    </source>
</evidence>
<keyword evidence="5" id="KW-0028">Amino-acid biosynthesis</keyword>
<name>A0AAN8RZF2_POLSC</name>
<dbReference type="Pfam" id="PF02826">
    <property type="entry name" value="2-Hacid_dh_C"/>
    <property type="match status" value="1"/>
</dbReference>
<dbReference type="GO" id="GO:0008652">
    <property type="term" value="P:amino acid biosynthetic process"/>
    <property type="evidence" value="ECO:0007669"/>
    <property type="project" value="UniProtKB-KW"/>
</dbReference>
<evidence type="ECO:0000256" key="6">
    <source>
        <dbReference type="ARBA" id="ARBA00022990"/>
    </source>
</evidence>
<dbReference type="PROSITE" id="PS00065">
    <property type="entry name" value="D_2_HYDROXYACID_DH_1"/>
    <property type="match status" value="1"/>
</dbReference>
<dbReference type="Gene3D" id="3.40.50.720">
    <property type="entry name" value="NAD(P)-binding Rossmann-like Domain"/>
    <property type="match status" value="2"/>
</dbReference>
<evidence type="ECO:0000259" key="10">
    <source>
        <dbReference type="Pfam" id="PF02826"/>
    </source>
</evidence>
<keyword evidence="7" id="KW-0560">Oxidoreductase</keyword>
<dbReference type="FunFam" id="3.40.50.720:FF:000021">
    <property type="entry name" value="D-3-phosphoglycerate dehydrogenase"/>
    <property type="match status" value="1"/>
</dbReference>
<dbReference type="CDD" id="cd12173">
    <property type="entry name" value="PGDH_4"/>
    <property type="match status" value="1"/>
</dbReference>
<sequence>MPKSPRESDPVRVIPLGTQGTTVDVSEKNKSTYQTTREALLKMAVNIRSVLVSDAVDPLCVDLLKGHGIDVVCKFKLPKDELIRELQEHDGLIVRSDTKVTKDVINSSPGLKVIGRAGTGVDNIDLEAATKKGVTVLNTPGGNSISACEMTCALITSLARNIVPACQSLKEGRWDRKLYTGNELYGKTLAILGLGRIGREVALRMASYGMRTVGFDPMVTAEDAKSFGVEKMELDEIWPLADYITVHTPLIPQTRNLVNDKTLGKCKKGVCIVNVARGGIVDEEALLRALKDGKCGGAALDVFEEEPPKNEVTLNLIKHPLVVTTPHLGASTYEAQQRVAVEIAEQFIALSGKNKPNENYVVNGAVNAPVLSAAMVETNTPWINLAEKLGRLLGCLSKKVASGSVVQLTAIVCIIALCNIVNTNEIDKCLLLRPSDEPDERDINAVVAVYDVVTFIVSGKQLENMKFLNVPLLSGMLATQTKVGLNLVNALTFAKEAGFSTEFKTRPGDPSLEVSFGSYTVLGTVGANKSAVVTSINGNELLPSGVAIGNNISVFESGQDKLDLSQIVGRIQGNGGQILSMAVASGMSKCFVLVQTAEELSPVNVVNVANLSLG</sequence>